<protein>
    <recommendedName>
        <fullName evidence="3">Lipoprotein</fullName>
    </recommendedName>
</protein>
<dbReference type="PROSITE" id="PS51257">
    <property type="entry name" value="PROKAR_LIPOPROTEIN"/>
    <property type="match status" value="1"/>
</dbReference>
<dbReference type="Proteomes" id="UP000219336">
    <property type="component" value="Unassembled WGS sequence"/>
</dbReference>
<dbReference type="RefSeq" id="WP_096992901.1">
    <property type="nucleotide sequence ID" value="NZ_JBHSII010000001.1"/>
</dbReference>
<evidence type="ECO:0008006" key="3">
    <source>
        <dbReference type="Google" id="ProtNLM"/>
    </source>
</evidence>
<dbReference type="EMBL" id="OANU01000011">
    <property type="protein sequence ID" value="SNX47649.1"/>
    <property type="molecule type" value="Genomic_DNA"/>
</dbReference>
<evidence type="ECO:0000313" key="2">
    <source>
        <dbReference type="Proteomes" id="UP000219336"/>
    </source>
</evidence>
<dbReference type="OrthoDB" id="5915970at2"/>
<reference evidence="2" key="1">
    <citation type="submission" date="2016-06" db="EMBL/GenBank/DDBJ databases">
        <authorList>
            <person name="Rodrigo-Torres L."/>
            <person name="Arahal R.D."/>
            <person name="Lucena T."/>
        </authorList>
    </citation>
    <scope>NUCLEOTIDE SEQUENCE [LARGE SCALE GENOMIC DNA]</scope>
    <source>
        <strain evidence="2">CECT8203</strain>
    </source>
</reference>
<dbReference type="AlphaFoldDB" id="A0A240EHJ1"/>
<name>A0A240EHJ1_9VIBR</name>
<proteinExistence type="predicted"/>
<keyword evidence="2" id="KW-1185">Reference proteome</keyword>
<gene>
    <name evidence="1" type="ORF">VTH8203_01264</name>
</gene>
<sequence>MYSIKFNTIFTLVVATTLLYGCDSNSDSDHLDKLHHSVNGVASSGGGLKGYVSLNQGQQNRTFTPARSSLFTTNENGTFTIGCANDLEYPVMLQIEGIHGIEAVSEYSLLLDNKTDRINLSPLTRIIIGRVAGIDAAQVYDNFSEHRSKFTEAGLQKAQSELTKVIQPLLQATNLENNSNLFSLHFSANLTELDSVLANLDFDYYLEKVVITYAPHKAYHVELAYANSWEGAQLIPDDADLESIAQELTVLNTARQLLEQMALLKGDKAQFDALLAENAHWFGSDRKDLYNTYFAVLPAETDPSFQRYHDLVLLDSRPQQKQYLVGYTSTFEASTAASVSRDQAWFEMVNGELMFVGDDHPYPTSFYALYKLNTAPQGYNWVEGEAFQWVFEATGFLSPQHCAKVPTSGEWQWNSPSFFESLTPISDVILDLNNISVTSPTQSAIVLDKVYKDPTTLQCHLVDSANRTSGLLDGYPINLSSDKVVTNQVYDVTYHYTDKTLVKRIYLTEPPRNKQTMAPFQTNVQHIDGTKGLLTYEWSRTSPFVTEGDLYVYHPEDLGQGSRVHIEKGQTSVVKETDADVARLFHNALDPYGRVINQYYVSADGTTPLTMQ</sequence>
<accession>A0A240EHJ1</accession>
<organism evidence="1 2">
    <name type="scientific">Vibrio thalassae</name>
    <dbReference type="NCBI Taxonomy" id="1243014"/>
    <lineage>
        <taxon>Bacteria</taxon>
        <taxon>Pseudomonadati</taxon>
        <taxon>Pseudomonadota</taxon>
        <taxon>Gammaproteobacteria</taxon>
        <taxon>Vibrionales</taxon>
        <taxon>Vibrionaceae</taxon>
        <taxon>Vibrio</taxon>
    </lineage>
</organism>
<evidence type="ECO:0000313" key="1">
    <source>
        <dbReference type="EMBL" id="SNX47649.1"/>
    </source>
</evidence>